<evidence type="ECO:0000313" key="4">
    <source>
        <dbReference type="EMBL" id="RHN43196.1"/>
    </source>
</evidence>
<proteinExistence type="predicted"/>
<sequence length="843" mass="94953">MVCEVEESSSSAESSFRELDDAFLQTQTRIWLGEVLQIRLDDQLIISELLADGELLFEVSKVMWKLLLEKHMELRHIKSYKSHPFASRRNSGMYRPYSNVDSFLKICKILGLTGVDLFTPSDVVERKNTRRVCICIRSFSKKSRSMNVNVPDFDIVTCMVAMPKDMVRCIRRSIELSQSILADSSNHHLQNPSRRKSNQGYSFTSSNRDYLTYSDPDSDRDIMHPFPQLYDLPADDLYDYKSEINYNIPFLTGESDFVSEDLDQLDIQNQQRNENSNDELEILSSMESSEYNVEESSEYNVEHEHDYKLIGMTSPLDTRVEQVQESRTTDFDFFDHVLSRNNASVIWTHMSTNDKTSIIDAASYAKNKRGSDMIGEVNSKPNVHKSASSHGSNQTPQSIESGRCFDLSDNMEVLQVAGMSCSTREPLNLGDLFDAENNVQNIESFKSHNDKNDQRDKIKEYEAQDIKCKELAYGITSCARNSYSANKFEEIEHSLYSPDCHFCNTNSSDRDASHCNEISSTILEKSLADEGMESQVDSRCLDNASCNQPGELLSCHSYYLPEFCKWDQKGKCATTSNTVKDSQSSSYFLEDGSQKENTPCKQKDSKVLMSKVMLSCVPNMEGVVRAAAIKLGSDGKLNNGCLDLASDALGVEKCERCLTQDDDTNGSCDEGITAQDIDDGGQRILDMITNDAVALTNCDDVSHIGCGKTNQSSKLECNDAHQACQYYEDHIYHPEHADMVRINEVKLEDESVHSLETEGGSVEIPKLKPKKKQLLITVMGGAAAAGLLFMFLHLRRNVGEKVAQPSKTSSHKNKEKGQKNSTQKSKRINQTKEVYPAENIQLK</sequence>
<dbReference type="Gene3D" id="1.10.418.10">
    <property type="entry name" value="Calponin-like domain"/>
    <property type="match status" value="1"/>
</dbReference>
<dbReference type="EMBL" id="CM001224">
    <property type="protein sequence ID" value="AET04874.2"/>
    <property type="molecule type" value="Genomic_DNA"/>
</dbReference>
<keyword evidence="2" id="KW-0472">Membrane</keyword>
<dbReference type="KEGG" id="mtr:11440055"/>
<dbReference type="InterPro" id="IPR036872">
    <property type="entry name" value="CH_dom_sf"/>
</dbReference>
<keyword evidence="2 3" id="KW-0812">Transmembrane</keyword>
<name>G7LFT0_MEDTR</name>
<dbReference type="SUPFAM" id="SSF47576">
    <property type="entry name" value="Calponin-homology domain, CH-domain"/>
    <property type="match status" value="1"/>
</dbReference>
<accession>A0A0C3Y6I1</accession>
<dbReference type="eggNOG" id="ENOG502R1IX">
    <property type="taxonomic scope" value="Eukaryota"/>
</dbReference>
<dbReference type="GO" id="GO:0051764">
    <property type="term" value="P:actin crosslink formation"/>
    <property type="evidence" value="ECO:0000318"/>
    <property type="project" value="GO_Central"/>
</dbReference>
<accession>G7LFT0</accession>
<evidence type="ECO:0000313" key="5">
    <source>
        <dbReference type="EnsemblPlants" id="AET04874"/>
    </source>
</evidence>
<reference evidence="3 6" key="2">
    <citation type="journal article" date="2014" name="BMC Genomics">
        <title>An improved genome release (version Mt4.0) for the model legume Medicago truncatula.</title>
        <authorList>
            <person name="Tang H."/>
            <person name="Krishnakumar V."/>
            <person name="Bidwell S."/>
            <person name="Rosen B."/>
            <person name="Chan A."/>
            <person name="Zhou S."/>
            <person name="Gentzbittel L."/>
            <person name="Childs K.L."/>
            <person name="Yandell M."/>
            <person name="Gundlach H."/>
            <person name="Mayer K.F."/>
            <person name="Schwartz D.C."/>
            <person name="Town C.D."/>
        </authorList>
    </citation>
    <scope>GENOME REANNOTATION</scope>
    <source>
        <strain evidence="5 6">cv. Jemalong A17</strain>
    </source>
</reference>
<keyword evidence="2" id="KW-1133">Transmembrane helix</keyword>
<dbReference type="PANTHER" id="PTHR46756">
    <property type="entry name" value="TRANSGELIN"/>
    <property type="match status" value="1"/>
</dbReference>
<dbReference type="OrthoDB" id="21595at2759"/>
<dbReference type="PaxDb" id="3880-AET04874"/>
<keyword evidence="6" id="KW-1185">Reference proteome</keyword>
<dbReference type="Gramene" id="rna49736">
    <property type="protein sequence ID" value="RHN43196.1"/>
    <property type="gene ID" value="gene49736"/>
</dbReference>
<evidence type="ECO:0000256" key="2">
    <source>
        <dbReference type="SAM" id="Phobius"/>
    </source>
</evidence>
<feature type="region of interest" description="Disordered" evidence="1">
    <location>
        <begin position="185"/>
        <end position="209"/>
    </location>
</feature>
<reference evidence="5" key="3">
    <citation type="submission" date="2015-04" db="UniProtKB">
        <authorList>
            <consortium name="EnsemblPlants"/>
        </authorList>
    </citation>
    <scope>IDENTIFICATION</scope>
    <source>
        <strain evidence="5">cv. Jemalong A17</strain>
    </source>
</reference>
<reference evidence="3 6" key="1">
    <citation type="journal article" date="2011" name="Nature">
        <title>The Medicago genome provides insight into the evolution of rhizobial symbioses.</title>
        <authorList>
            <person name="Young N.D."/>
            <person name="Debelle F."/>
            <person name="Oldroyd G.E."/>
            <person name="Geurts R."/>
            <person name="Cannon S.B."/>
            <person name="Udvardi M.K."/>
            <person name="Benedito V.A."/>
            <person name="Mayer K.F."/>
            <person name="Gouzy J."/>
            <person name="Schoof H."/>
            <person name="Van de Peer Y."/>
            <person name="Proost S."/>
            <person name="Cook D.R."/>
            <person name="Meyers B.C."/>
            <person name="Spannagl M."/>
            <person name="Cheung F."/>
            <person name="De Mita S."/>
            <person name="Krishnakumar V."/>
            <person name="Gundlach H."/>
            <person name="Zhou S."/>
            <person name="Mudge J."/>
            <person name="Bharti A.K."/>
            <person name="Murray J.D."/>
            <person name="Naoumkina M.A."/>
            <person name="Rosen B."/>
            <person name="Silverstein K.A."/>
            <person name="Tang H."/>
            <person name="Rombauts S."/>
            <person name="Zhao P.X."/>
            <person name="Zhou P."/>
            <person name="Barbe V."/>
            <person name="Bardou P."/>
            <person name="Bechner M."/>
            <person name="Bellec A."/>
            <person name="Berger A."/>
            <person name="Berges H."/>
            <person name="Bidwell S."/>
            <person name="Bisseling T."/>
            <person name="Choisne N."/>
            <person name="Couloux A."/>
            <person name="Denny R."/>
            <person name="Deshpande S."/>
            <person name="Dai X."/>
            <person name="Doyle J.J."/>
            <person name="Dudez A.M."/>
            <person name="Farmer A.D."/>
            <person name="Fouteau S."/>
            <person name="Franken C."/>
            <person name="Gibelin C."/>
            <person name="Gish J."/>
            <person name="Goldstein S."/>
            <person name="Gonzalez A.J."/>
            <person name="Green P.J."/>
            <person name="Hallab A."/>
            <person name="Hartog M."/>
            <person name="Hua A."/>
            <person name="Humphray S.J."/>
            <person name="Jeong D.H."/>
            <person name="Jing Y."/>
            <person name="Jocker A."/>
            <person name="Kenton S.M."/>
            <person name="Kim D.J."/>
            <person name="Klee K."/>
            <person name="Lai H."/>
            <person name="Lang C."/>
            <person name="Lin S."/>
            <person name="Macmil S.L."/>
            <person name="Magdelenat G."/>
            <person name="Matthews L."/>
            <person name="McCorrison J."/>
            <person name="Monaghan E.L."/>
            <person name="Mun J.H."/>
            <person name="Najar F.Z."/>
            <person name="Nicholson C."/>
            <person name="Noirot C."/>
            <person name="O'Bleness M."/>
            <person name="Paule C.R."/>
            <person name="Poulain J."/>
            <person name="Prion F."/>
            <person name="Qin B."/>
            <person name="Qu C."/>
            <person name="Retzel E.F."/>
            <person name="Riddle C."/>
            <person name="Sallet E."/>
            <person name="Samain S."/>
            <person name="Samson N."/>
            <person name="Sanders I."/>
            <person name="Saurat O."/>
            <person name="Scarpelli C."/>
            <person name="Schiex T."/>
            <person name="Segurens B."/>
            <person name="Severin A.J."/>
            <person name="Sherrier D.J."/>
            <person name="Shi R."/>
            <person name="Sims S."/>
            <person name="Singer S.R."/>
            <person name="Sinharoy S."/>
            <person name="Sterck L."/>
            <person name="Viollet A."/>
            <person name="Wang B.B."/>
            <person name="Wang K."/>
            <person name="Wang M."/>
            <person name="Wang X."/>
            <person name="Warfsmann J."/>
            <person name="Weissenbach J."/>
            <person name="White D.D."/>
            <person name="White J.D."/>
            <person name="Wiley G.B."/>
            <person name="Wincker P."/>
            <person name="Xing Y."/>
            <person name="Yang L."/>
            <person name="Yao Z."/>
            <person name="Ying F."/>
            <person name="Zhai J."/>
            <person name="Zhou L."/>
            <person name="Zuber A."/>
            <person name="Denarie J."/>
            <person name="Dixon R.A."/>
            <person name="May G.D."/>
            <person name="Schwartz D.C."/>
            <person name="Rogers J."/>
            <person name="Quetier F."/>
            <person name="Town C.D."/>
            <person name="Roe B.A."/>
        </authorList>
    </citation>
    <scope>NUCLEOTIDE SEQUENCE [LARGE SCALE GENOMIC DNA]</scope>
    <source>
        <strain evidence="3">A17</strain>
        <strain evidence="5 6">cv. Jemalong A17</strain>
    </source>
</reference>
<dbReference type="GO" id="GO:0051015">
    <property type="term" value="F:actin filament binding"/>
    <property type="evidence" value="ECO:0000318"/>
    <property type="project" value="GO_Central"/>
</dbReference>
<feature type="region of interest" description="Disordered" evidence="1">
    <location>
        <begin position="802"/>
        <end position="843"/>
    </location>
</feature>
<reference evidence="4" key="4">
    <citation type="journal article" date="2018" name="Nat. Plants">
        <title>Whole-genome landscape of Medicago truncatula symbiotic genes.</title>
        <authorList>
            <person name="Pecrix Y."/>
            <person name="Gamas P."/>
            <person name="Carrere S."/>
        </authorList>
    </citation>
    <scope>NUCLEOTIDE SEQUENCE</scope>
    <source>
        <tissue evidence="4">Leaves</tissue>
    </source>
</reference>
<evidence type="ECO:0000256" key="1">
    <source>
        <dbReference type="SAM" id="MobiDB-lite"/>
    </source>
</evidence>
<dbReference type="Proteomes" id="UP000002051">
    <property type="component" value="Chromosome 8"/>
</dbReference>
<organism evidence="3 6">
    <name type="scientific">Medicago truncatula</name>
    <name type="common">Barrel medic</name>
    <name type="synonym">Medicago tribuloides</name>
    <dbReference type="NCBI Taxonomy" id="3880"/>
    <lineage>
        <taxon>Eukaryota</taxon>
        <taxon>Viridiplantae</taxon>
        <taxon>Streptophyta</taxon>
        <taxon>Embryophyta</taxon>
        <taxon>Tracheophyta</taxon>
        <taxon>Spermatophyta</taxon>
        <taxon>Magnoliopsida</taxon>
        <taxon>eudicotyledons</taxon>
        <taxon>Gunneridae</taxon>
        <taxon>Pentapetalae</taxon>
        <taxon>rosids</taxon>
        <taxon>fabids</taxon>
        <taxon>Fabales</taxon>
        <taxon>Fabaceae</taxon>
        <taxon>Papilionoideae</taxon>
        <taxon>50 kb inversion clade</taxon>
        <taxon>NPAAA clade</taxon>
        <taxon>Hologalegina</taxon>
        <taxon>IRL clade</taxon>
        <taxon>Trifolieae</taxon>
        <taxon>Medicago</taxon>
    </lineage>
</organism>
<feature type="region of interest" description="Disordered" evidence="1">
    <location>
        <begin position="378"/>
        <end position="399"/>
    </location>
</feature>
<protein>
    <submittedName>
        <fullName evidence="4">Putative calponin domain-containing protein</fullName>
    </submittedName>
    <submittedName>
        <fullName evidence="3">Transmembrane protein, putative</fullName>
    </submittedName>
</protein>
<evidence type="ECO:0000313" key="3">
    <source>
        <dbReference type="EMBL" id="AET04874.2"/>
    </source>
</evidence>
<dbReference type="EnsemblPlants" id="AET04874">
    <property type="protein sequence ID" value="AET04874"/>
    <property type="gene ID" value="MTR_8g095160"/>
</dbReference>
<dbReference type="Proteomes" id="UP000265566">
    <property type="component" value="Chromosome 8"/>
</dbReference>
<dbReference type="STRING" id="3880.G7LFT0"/>
<evidence type="ECO:0000313" key="6">
    <source>
        <dbReference type="Proteomes" id="UP000002051"/>
    </source>
</evidence>
<dbReference type="AlphaFoldDB" id="G7LFT0"/>
<dbReference type="ExpressionAtlas" id="G7LFT0">
    <property type="expression patterns" value="differential"/>
</dbReference>
<feature type="compositionally biased region" description="Polar residues" evidence="1">
    <location>
        <begin position="379"/>
        <end position="399"/>
    </location>
</feature>
<gene>
    <name evidence="5" type="primary">11440055</name>
    <name evidence="3" type="ordered locus">MTR_8g095160</name>
    <name evidence="4" type="ORF">MtrunA17_Chr8g0385191</name>
</gene>
<feature type="transmembrane region" description="Helical" evidence="2">
    <location>
        <begin position="774"/>
        <end position="794"/>
    </location>
</feature>
<dbReference type="PANTHER" id="PTHR46756:SF18">
    <property type="entry name" value="GAS2-LIKE PROTEIN PICKLED EGGS"/>
    <property type="match status" value="1"/>
</dbReference>
<dbReference type="EMBL" id="PSQE01000008">
    <property type="protein sequence ID" value="RHN43196.1"/>
    <property type="molecule type" value="Genomic_DNA"/>
</dbReference>